<reference evidence="2" key="1">
    <citation type="submission" date="2017-09" db="EMBL/GenBank/DDBJ databases">
        <title>Depth-based differentiation of microbial function through sediment-hosted aquifers and enrichment of novel symbionts in the deep terrestrial subsurface.</title>
        <authorList>
            <person name="Probst A.J."/>
            <person name="Ladd B."/>
            <person name="Jarett J.K."/>
            <person name="Geller-Mcgrath D.E."/>
            <person name="Sieber C.M.K."/>
            <person name="Emerson J.B."/>
            <person name="Anantharaman K."/>
            <person name="Thomas B.C."/>
            <person name="Malmstrom R."/>
            <person name="Stieglmeier M."/>
            <person name="Klingl A."/>
            <person name="Woyke T."/>
            <person name="Ryan C.M."/>
            <person name="Banfield J.F."/>
        </authorList>
    </citation>
    <scope>NUCLEOTIDE SEQUENCE [LARGE SCALE GENOMIC DNA]</scope>
</reference>
<protein>
    <submittedName>
        <fullName evidence="1">Uncharacterized protein</fullName>
    </submittedName>
</protein>
<proteinExistence type="predicted"/>
<dbReference type="Proteomes" id="UP000229315">
    <property type="component" value="Unassembled WGS sequence"/>
</dbReference>
<name>A0A2H0UFQ3_9BACT</name>
<dbReference type="AlphaFoldDB" id="A0A2H0UFQ3"/>
<comment type="caution">
    <text evidence="1">The sequence shown here is derived from an EMBL/GenBank/DDBJ whole genome shotgun (WGS) entry which is preliminary data.</text>
</comment>
<sequence length="60" mass="6415">MSFYEGGKEKVIPGEACVGGRGNHVWGGVIDPVPIPPATSLAKWQRVHRVCKKCGATKPI</sequence>
<evidence type="ECO:0000313" key="1">
    <source>
        <dbReference type="EMBL" id="PIR85244.1"/>
    </source>
</evidence>
<accession>A0A2H0UFQ3</accession>
<evidence type="ECO:0000313" key="2">
    <source>
        <dbReference type="Proteomes" id="UP000229315"/>
    </source>
</evidence>
<gene>
    <name evidence="1" type="ORF">COU15_01740</name>
</gene>
<dbReference type="EMBL" id="PFBH01000013">
    <property type="protein sequence ID" value="PIR85244.1"/>
    <property type="molecule type" value="Genomic_DNA"/>
</dbReference>
<organism evidence="1 2">
    <name type="scientific">Candidatus Kaiserbacteria bacterium CG10_big_fil_rev_8_21_14_0_10_45_20</name>
    <dbReference type="NCBI Taxonomy" id="1974607"/>
    <lineage>
        <taxon>Bacteria</taxon>
        <taxon>Candidatus Kaiseribacteriota</taxon>
    </lineage>
</organism>